<evidence type="ECO:0000256" key="6">
    <source>
        <dbReference type="ARBA" id="ARBA00022695"/>
    </source>
</evidence>
<dbReference type="CDD" id="cd02064">
    <property type="entry name" value="FAD_synthetase_N"/>
    <property type="match status" value="1"/>
</dbReference>
<comment type="pathway">
    <text evidence="2 14">Cofactor biosynthesis; FMN biosynthesis; FMN from riboflavin (ATP route): step 1/1.</text>
</comment>
<dbReference type="PIRSF" id="PIRSF004491">
    <property type="entry name" value="FAD_Synth"/>
    <property type="match status" value="1"/>
</dbReference>
<evidence type="ECO:0000256" key="9">
    <source>
        <dbReference type="ARBA" id="ARBA00022827"/>
    </source>
</evidence>
<dbReference type="GO" id="GO:0005524">
    <property type="term" value="F:ATP binding"/>
    <property type="evidence" value="ECO:0007669"/>
    <property type="project" value="UniProtKB-UniRule"/>
</dbReference>
<dbReference type="SMART" id="SM00904">
    <property type="entry name" value="Flavokinase"/>
    <property type="match status" value="1"/>
</dbReference>
<evidence type="ECO:0000256" key="8">
    <source>
        <dbReference type="ARBA" id="ARBA00022777"/>
    </source>
</evidence>
<dbReference type="NCBIfam" id="NF004162">
    <property type="entry name" value="PRK05627.1-5"/>
    <property type="match status" value="1"/>
</dbReference>
<dbReference type="GO" id="GO:0009398">
    <property type="term" value="P:FMN biosynthetic process"/>
    <property type="evidence" value="ECO:0007669"/>
    <property type="project" value="UniProtKB-UniRule"/>
</dbReference>
<evidence type="ECO:0000256" key="14">
    <source>
        <dbReference type="PIRNR" id="PIRNR004491"/>
    </source>
</evidence>
<organism evidence="16 17">
    <name type="scientific">Candidatus Faecousia excrementigallinarum</name>
    <dbReference type="NCBI Taxonomy" id="2840806"/>
    <lineage>
        <taxon>Bacteria</taxon>
        <taxon>Bacillati</taxon>
        <taxon>Bacillota</taxon>
        <taxon>Clostridia</taxon>
        <taxon>Eubacteriales</taxon>
        <taxon>Oscillospiraceae</taxon>
        <taxon>Faecousia</taxon>
    </lineage>
</organism>
<name>A0A9D0Z1Z6_9FIRM</name>
<dbReference type="InterPro" id="IPR023465">
    <property type="entry name" value="Riboflavin_kinase_dom_sf"/>
</dbReference>
<dbReference type="SUPFAM" id="SSF82114">
    <property type="entry name" value="Riboflavin kinase-like"/>
    <property type="match status" value="1"/>
</dbReference>
<evidence type="ECO:0000259" key="15">
    <source>
        <dbReference type="SMART" id="SM00904"/>
    </source>
</evidence>
<dbReference type="Gene3D" id="2.40.30.30">
    <property type="entry name" value="Riboflavin kinase-like"/>
    <property type="match status" value="1"/>
</dbReference>
<keyword evidence="6 14" id="KW-0548">Nucleotidyltransferase</keyword>
<dbReference type="PROSITE" id="PS51257">
    <property type="entry name" value="PROKAR_LIPOPROTEIN"/>
    <property type="match status" value="1"/>
</dbReference>
<evidence type="ECO:0000256" key="3">
    <source>
        <dbReference type="ARBA" id="ARBA00022630"/>
    </source>
</evidence>
<evidence type="ECO:0000256" key="5">
    <source>
        <dbReference type="ARBA" id="ARBA00022679"/>
    </source>
</evidence>
<dbReference type="AlphaFoldDB" id="A0A9D0Z1Z6"/>
<dbReference type="InterPro" id="IPR014729">
    <property type="entry name" value="Rossmann-like_a/b/a_fold"/>
</dbReference>
<dbReference type="EMBL" id="DVFK01000061">
    <property type="protein sequence ID" value="HIQ67679.1"/>
    <property type="molecule type" value="Genomic_DNA"/>
</dbReference>
<sequence>MREDKTIYALGFFDGVHLGHQALLAACKDLAAETGAKTGVVTFSAHPDTLVLGKTPPFINSPQDRQLLLQQLGGVEQVVTLPFDREMMNMPWQDFFRMLLTDYGAAGLVCGEDFTFGRRGEGNATLLQEASAKARIPCRVVKQRVYDGVVISSTHIRSLLEAGEMEKAVEFLGHPHVLTGQVIPGRQLGRTLGIPTANLALPQGVICPRYGVYACKAKVRGQWYPAVTNVGCRPTVGGKTVTVEPWLLGFEGDIYGETLYLEFYKFLRPEKKFPSLEALQEEILKNARQTREFFGKK</sequence>
<comment type="pathway">
    <text evidence="1 14">Cofactor biosynthesis; FAD biosynthesis; FAD from FMN: step 1/1.</text>
</comment>
<feature type="domain" description="Riboflavin kinase" evidence="15">
    <location>
        <begin position="171"/>
        <end position="295"/>
    </location>
</feature>
<evidence type="ECO:0000313" key="17">
    <source>
        <dbReference type="Proteomes" id="UP000886796"/>
    </source>
</evidence>
<keyword evidence="5 14" id="KW-0808">Transferase</keyword>
<evidence type="ECO:0000256" key="7">
    <source>
        <dbReference type="ARBA" id="ARBA00022741"/>
    </source>
</evidence>
<evidence type="ECO:0000256" key="2">
    <source>
        <dbReference type="ARBA" id="ARBA00005201"/>
    </source>
</evidence>
<keyword evidence="7 14" id="KW-0547">Nucleotide-binding</keyword>
<proteinExistence type="inferred from homology"/>
<keyword evidence="3 14" id="KW-0285">Flavoprotein</keyword>
<dbReference type="Pfam" id="PF06574">
    <property type="entry name" value="FAD_syn"/>
    <property type="match status" value="1"/>
</dbReference>
<evidence type="ECO:0000256" key="13">
    <source>
        <dbReference type="ARBA" id="ARBA00049494"/>
    </source>
</evidence>
<evidence type="ECO:0000256" key="10">
    <source>
        <dbReference type="ARBA" id="ARBA00022840"/>
    </source>
</evidence>
<dbReference type="EC" id="2.7.7.2" evidence="14"/>
<keyword evidence="10 14" id="KW-0067">ATP-binding</keyword>
<dbReference type="GO" id="GO:0009231">
    <property type="term" value="P:riboflavin biosynthetic process"/>
    <property type="evidence" value="ECO:0007669"/>
    <property type="project" value="InterPro"/>
</dbReference>
<comment type="catalytic activity">
    <reaction evidence="12 14">
        <text>riboflavin + ATP = FMN + ADP + H(+)</text>
        <dbReference type="Rhea" id="RHEA:14357"/>
        <dbReference type="ChEBI" id="CHEBI:15378"/>
        <dbReference type="ChEBI" id="CHEBI:30616"/>
        <dbReference type="ChEBI" id="CHEBI:57986"/>
        <dbReference type="ChEBI" id="CHEBI:58210"/>
        <dbReference type="ChEBI" id="CHEBI:456216"/>
        <dbReference type="EC" id="2.7.1.26"/>
    </reaction>
</comment>
<dbReference type="InterPro" id="IPR015865">
    <property type="entry name" value="Riboflavin_kinase_bac/euk"/>
</dbReference>
<comment type="caution">
    <text evidence="16">The sequence shown here is derived from an EMBL/GenBank/DDBJ whole genome shotgun (WGS) entry which is preliminary data.</text>
</comment>
<dbReference type="Proteomes" id="UP000886796">
    <property type="component" value="Unassembled WGS sequence"/>
</dbReference>
<dbReference type="InterPro" id="IPR002606">
    <property type="entry name" value="Riboflavin_kinase_bac"/>
</dbReference>
<dbReference type="PANTHER" id="PTHR22749">
    <property type="entry name" value="RIBOFLAVIN KINASE/FMN ADENYLYLTRANSFERASE"/>
    <property type="match status" value="1"/>
</dbReference>
<evidence type="ECO:0000256" key="1">
    <source>
        <dbReference type="ARBA" id="ARBA00004726"/>
    </source>
</evidence>
<dbReference type="EC" id="2.7.1.26" evidence="14"/>
<dbReference type="GO" id="GO:0008531">
    <property type="term" value="F:riboflavin kinase activity"/>
    <property type="evidence" value="ECO:0007669"/>
    <property type="project" value="UniProtKB-UniRule"/>
</dbReference>
<evidence type="ECO:0000313" key="16">
    <source>
        <dbReference type="EMBL" id="HIQ67679.1"/>
    </source>
</evidence>
<accession>A0A9D0Z1Z6</accession>
<keyword evidence="8 14" id="KW-0418">Kinase</keyword>
<dbReference type="Gene3D" id="3.40.50.620">
    <property type="entry name" value="HUPs"/>
    <property type="match status" value="1"/>
</dbReference>
<dbReference type="SUPFAM" id="SSF52374">
    <property type="entry name" value="Nucleotidylyl transferase"/>
    <property type="match status" value="1"/>
</dbReference>
<dbReference type="Pfam" id="PF01687">
    <property type="entry name" value="Flavokinase"/>
    <property type="match status" value="1"/>
</dbReference>
<evidence type="ECO:0000256" key="4">
    <source>
        <dbReference type="ARBA" id="ARBA00022643"/>
    </source>
</evidence>
<dbReference type="GO" id="GO:0003919">
    <property type="term" value="F:FMN adenylyltransferase activity"/>
    <property type="evidence" value="ECO:0007669"/>
    <property type="project" value="UniProtKB-UniRule"/>
</dbReference>
<gene>
    <name evidence="16" type="ORF">IAB74_04110</name>
</gene>
<keyword evidence="4 14" id="KW-0288">FMN</keyword>
<dbReference type="InterPro" id="IPR015864">
    <property type="entry name" value="FAD_synthase"/>
</dbReference>
<reference evidence="16" key="1">
    <citation type="submission" date="2020-10" db="EMBL/GenBank/DDBJ databases">
        <authorList>
            <person name="Gilroy R."/>
        </authorList>
    </citation>
    <scope>NUCLEOTIDE SEQUENCE</scope>
    <source>
        <strain evidence="16">13361</strain>
    </source>
</reference>
<reference evidence="16" key="2">
    <citation type="journal article" date="2021" name="PeerJ">
        <title>Extensive microbial diversity within the chicken gut microbiome revealed by metagenomics and culture.</title>
        <authorList>
            <person name="Gilroy R."/>
            <person name="Ravi A."/>
            <person name="Getino M."/>
            <person name="Pursley I."/>
            <person name="Horton D.L."/>
            <person name="Alikhan N.F."/>
            <person name="Baker D."/>
            <person name="Gharbi K."/>
            <person name="Hall N."/>
            <person name="Watson M."/>
            <person name="Adriaenssens E.M."/>
            <person name="Foster-Nyarko E."/>
            <person name="Jarju S."/>
            <person name="Secka A."/>
            <person name="Antonio M."/>
            <person name="Oren A."/>
            <person name="Chaudhuri R.R."/>
            <person name="La Ragione R."/>
            <person name="Hildebrand F."/>
            <person name="Pallen M.J."/>
        </authorList>
    </citation>
    <scope>NUCLEOTIDE SEQUENCE</scope>
    <source>
        <strain evidence="16">13361</strain>
    </source>
</reference>
<dbReference type="PANTHER" id="PTHR22749:SF6">
    <property type="entry name" value="RIBOFLAVIN KINASE"/>
    <property type="match status" value="1"/>
</dbReference>
<keyword evidence="11" id="KW-0511">Multifunctional enzyme</keyword>
<keyword evidence="9 14" id="KW-0274">FAD</keyword>
<comment type="catalytic activity">
    <reaction evidence="13 14">
        <text>FMN + ATP + H(+) = FAD + diphosphate</text>
        <dbReference type="Rhea" id="RHEA:17237"/>
        <dbReference type="ChEBI" id="CHEBI:15378"/>
        <dbReference type="ChEBI" id="CHEBI:30616"/>
        <dbReference type="ChEBI" id="CHEBI:33019"/>
        <dbReference type="ChEBI" id="CHEBI:57692"/>
        <dbReference type="ChEBI" id="CHEBI:58210"/>
        <dbReference type="EC" id="2.7.7.2"/>
    </reaction>
</comment>
<evidence type="ECO:0000256" key="12">
    <source>
        <dbReference type="ARBA" id="ARBA00047880"/>
    </source>
</evidence>
<protein>
    <recommendedName>
        <fullName evidence="14">Riboflavin biosynthesis protein</fullName>
    </recommendedName>
    <domain>
        <recommendedName>
            <fullName evidence="14">Riboflavin kinase</fullName>
            <ecNumber evidence="14">2.7.1.26</ecNumber>
        </recommendedName>
        <alternativeName>
            <fullName evidence="14">Flavokinase</fullName>
        </alternativeName>
    </domain>
    <domain>
        <recommendedName>
            <fullName evidence="14">FMN adenylyltransferase</fullName>
            <ecNumber evidence="14">2.7.7.2</ecNumber>
        </recommendedName>
        <alternativeName>
            <fullName evidence="14">FAD pyrophosphorylase</fullName>
        </alternativeName>
        <alternativeName>
            <fullName evidence="14">FAD synthase</fullName>
        </alternativeName>
    </domain>
</protein>
<dbReference type="GO" id="GO:0006747">
    <property type="term" value="P:FAD biosynthetic process"/>
    <property type="evidence" value="ECO:0007669"/>
    <property type="project" value="UniProtKB-UniRule"/>
</dbReference>
<evidence type="ECO:0000256" key="11">
    <source>
        <dbReference type="ARBA" id="ARBA00023268"/>
    </source>
</evidence>
<dbReference type="InterPro" id="IPR023468">
    <property type="entry name" value="Riboflavin_kinase"/>
</dbReference>
<comment type="similarity">
    <text evidence="14">Belongs to the ribF family.</text>
</comment>
<dbReference type="NCBIfam" id="TIGR00083">
    <property type="entry name" value="ribF"/>
    <property type="match status" value="1"/>
</dbReference>